<feature type="region of interest" description="Disordered" evidence="1">
    <location>
        <begin position="50"/>
        <end position="73"/>
    </location>
</feature>
<dbReference type="KEGG" id="gsl:Gasu_14200"/>
<keyword evidence="2" id="KW-1133">Transmembrane helix</keyword>
<dbReference type="RefSeq" id="XP_005707983.1">
    <property type="nucleotide sequence ID" value="XM_005707926.1"/>
</dbReference>
<dbReference type="GeneID" id="17090104"/>
<dbReference type="Proteomes" id="UP000030680">
    <property type="component" value="Unassembled WGS sequence"/>
</dbReference>
<evidence type="ECO:0000313" key="4">
    <source>
        <dbReference type="Proteomes" id="UP000030680"/>
    </source>
</evidence>
<evidence type="ECO:0000313" key="3">
    <source>
        <dbReference type="EMBL" id="EME31463.1"/>
    </source>
</evidence>
<dbReference type="EMBL" id="KB454492">
    <property type="protein sequence ID" value="EME31463.1"/>
    <property type="molecule type" value="Genomic_DNA"/>
</dbReference>
<evidence type="ECO:0000256" key="2">
    <source>
        <dbReference type="SAM" id="Phobius"/>
    </source>
</evidence>
<feature type="compositionally biased region" description="Basic and acidic residues" evidence="1">
    <location>
        <begin position="50"/>
        <end position="61"/>
    </location>
</feature>
<organism evidence="3 4">
    <name type="scientific">Galdieria sulphuraria</name>
    <name type="common">Red alga</name>
    <dbReference type="NCBI Taxonomy" id="130081"/>
    <lineage>
        <taxon>Eukaryota</taxon>
        <taxon>Rhodophyta</taxon>
        <taxon>Bangiophyceae</taxon>
        <taxon>Galdieriales</taxon>
        <taxon>Galdieriaceae</taxon>
        <taxon>Galdieria</taxon>
    </lineage>
</organism>
<accession>M2Y637</accession>
<evidence type="ECO:0000256" key="1">
    <source>
        <dbReference type="SAM" id="MobiDB-lite"/>
    </source>
</evidence>
<dbReference type="Gramene" id="EME31463">
    <property type="protein sequence ID" value="EME31463"/>
    <property type="gene ID" value="Gasu_14200"/>
</dbReference>
<protein>
    <recommendedName>
        <fullName evidence="5">Transmembrane protein</fullName>
    </recommendedName>
</protein>
<evidence type="ECO:0008006" key="5">
    <source>
        <dbReference type="Google" id="ProtNLM"/>
    </source>
</evidence>
<keyword evidence="2" id="KW-0812">Transmembrane</keyword>
<keyword evidence="4" id="KW-1185">Reference proteome</keyword>
<sequence length="73" mass="8338">MAPVKEIRGPYLVGAIIGGALLFVVPAAVVPIFSRRNKRNWQQYRQERLEEERTRRLEGEKNISGTGQENTIE</sequence>
<feature type="compositionally biased region" description="Polar residues" evidence="1">
    <location>
        <begin position="63"/>
        <end position="73"/>
    </location>
</feature>
<dbReference type="AlphaFoldDB" id="M2Y637"/>
<proteinExistence type="predicted"/>
<name>M2Y637_GALSU</name>
<feature type="transmembrane region" description="Helical" evidence="2">
    <location>
        <begin position="12"/>
        <end position="33"/>
    </location>
</feature>
<gene>
    <name evidence="3" type="ORF">Gasu_14200</name>
</gene>
<keyword evidence="2" id="KW-0472">Membrane</keyword>
<reference evidence="4" key="1">
    <citation type="journal article" date="2013" name="Science">
        <title>Gene transfer from bacteria and archaea facilitated evolution of an extremophilic eukaryote.</title>
        <authorList>
            <person name="Schonknecht G."/>
            <person name="Chen W.H."/>
            <person name="Ternes C.M."/>
            <person name="Barbier G.G."/>
            <person name="Shrestha R.P."/>
            <person name="Stanke M."/>
            <person name="Brautigam A."/>
            <person name="Baker B.J."/>
            <person name="Banfield J.F."/>
            <person name="Garavito R.M."/>
            <person name="Carr K."/>
            <person name="Wilkerson C."/>
            <person name="Rensing S.A."/>
            <person name="Gagneul D."/>
            <person name="Dickenson N.E."/>
            <person name="Oesterhelt C."/>
            <person name="Lercher M.J."/>
            <person name="Weber A.P."/>
        </authorList>
    </citation>
    <scope>NUCLEOTIDE SEQUENCE [LARGE SCALE GENOMIC DNA]</scope>
    <source>
        <strain evidence="4">074W</strain>
    </source>
</reference>